<comment type="cofactor">
    <cofactor evidence="1">
        <name>FAD</name>
        <dbReference type="ChEBI" id="CHEBI:57692"/>
    </cofactor>
</comment>
<organism evidence="9 10">
    <name type="scientific">Bacillus taeanensis</name>
    <dbReference type="NCBI Taxonomy" id="273032"/>
    <lineage>
        <taxon>Bacteria</taxon>
        <taxon>Bacillati</taxon>
        <taxon>Bacillota</taxon>
        <taxon>Bacilli</taxon>
        <taxon>Bacillales</taxon>
        <taxon>Bacillaceae</taxon>
        <taxon>Bacillus</taxon>
    </lineage>
</organism>
<evidence type="ECO:0000256" key="3">
    <source>
        <dbReference type="ARBA" id="ARBA00022630"/>
    </source>
</evidence>
<dbReference type="InterPro" id="IPR023753">
    <property type="entry name" value="FAD/NAD-binding_dom"/>
</dbReference>
<feature type="domain" description="HTH tetR-type" evidence="8">
    <location>
        <begin position="8"/>
        <end position="68"/>
    </location>
</feature>
<proteinExistence type="inferred from homology"/>
<dbReference type="SUPFAM" id="SSF51905">
    <property type="entry name" value="FAD/NAD(P)-binding domain"/>
    <property type="match status" value="1"/>
</dbReference>
<keyword evidence="4" id="KW-0274">FAD</keyword>
<dbReference type="SUPFAM" id="SSF46689">
    <property type="entry name" value="Homeodomain-like"/>
    <property type="match status" value="1"/>
</dbReference>
<reference evidence="9 10" key="1">
    <citation type="submission" date="2018-07" db="EMBL/GenBank/DDBJ databases">
        <title>Lottiidibacillus patelloidae gen. nov., sp. nov., isolated from the intestinal tract of a marine limpet and the reclassification of B. taeanensis BH030017T, B. algicola KMM 3737T and B. hwajinpoensis SW-72T as genus Lottiidibacillus.</title>
        <authorList>
            <person name="Liu R."/>
            <person name="Huang Z."/>
        </authorList>
    </citation>
    <scope>NUCLEOTIDE SEQUENCE [LARGE SCALE GENOMIC DNA]</scope>
    <source>
        <strain evidence="9 10">BH030017</strain>
    </source>
</reference>
<dbReference type="PANTHER" id="PTHR42913">
    <property type="entry name" value="APOPTOSIS-INDUCING FACTOR 1"/>
    <property type="match status" value="1"/>
</dbReference>
<dbReference type="Proteomes" id="UP000253314">
    <property type="component" value="Unassembled WGS sequence"/>
</dbReference>
<comment type="similarity">
    <text evidence="2">Belongs to the NADH dehydrogenase family.</text>
</comment>
<dbReference type="EMBL" id="QOCW01000001">
    <property type="protein sequence ID" value="RBW71296.1"/>
    <property type="molecule type" value="Genomic_DNA"/>
</dbReference>
<evidence type="ECO:0000259" key="8">
    <source>
        <dbReference type="PROSITE" id="PS50977"/>
    </source>
</evidence>
<keyword evidence="3" id="KW-0285">Flavoprotein</keyword>
<dbReference type="RefSeq" id="WP_113804001.1">
    <property type="nucleotide sequence ID" value="NZ_QOCW01000001.1"/>
</dbReference>
<keyword evidence="6 7" id="KW-0238">DNA-binding</keyword>
<evidence type="ECO:0000256" key="6">
    <source>
        <dbReference type="ARBA" id="ARBA00023125"/>
    </source>
</evidence>
<dbReference type="InterPro" id="IPR023772">
    <property type="entry name" value="DNA-bd_HTH_TetR-type_CS"/>
</dbReference>
<dbReference type="Gene3D" id="3.50.50.100">
    <property type="match status" value="1"/>
</dbReference>
<evidence type="ECO:0000313" key="10">
    <source>
        <dbReference type="Proteomes" id="UP000253314"/>
    </source>
</evidence>
<comment type="caution">
    <text evidence="9">The sequence shown here is derived from an EMBL/GenBank/DDBJ whole genome shotgun (WGS) entry which is preliminary data.</text>
</comment>
<dbReference type="OrthoDB" id="9784880at2"/>
<dbReference type="Pfam" id="PF07992">
    <property type="entry name" value="Pyr_redox_2"/>
    <property type="match status" value="1"/>
</dbReference>
<keyword evidence="5" id="KW-0560">Oxidoreductase</keyword>
<dbReference type="PROSITE" id="PS50977">
    <property type="entry name" value="HTH_TETR_2"/>
    <property type="match status" value="1"/>
</dbReference>
<evidence type="ECO:0000256" key="5">
    <source>
        <dbReference type="ARBA" id="ARBA00023002"/>
    </source>
</evidence>
<feature type="DNA-binding region" description="H-T-H motif" evidence="7">
    <location>
        <begin position="31"/>
        <end position="50"/>
    </location>
</feature>
<dbReference type="PROSITE" id="PS01081">
    <property type="entry name" value="HTH_TETR_1"/>
    <property type="match status" value="1"/>
</dbReference>
<accession>A0A366Y0C1</accession>
<dbReference type="GO" id="GO:0003955">
    <property type="term" value="F:NAD(P)H dehydrogenase (quinone) activity"/>
    <property type="evidence" value="ECO:0007669"/>
    <property type="project" value="TreeGrafter"/>
</dbReference>
<dbReference type="PRINTS" id="PR00368">
    <property type="entry name" value="FADPNR"/>
</dbReference>
<evidence type="ECO:0000256" key="4">
    <source>
        <dbReference type="ARBA" id="ARBA00022827"/>
    </source>
</evidence>
<name>A0A366Y0C1_9BACI</name>
<dbReference type="GO" id="GO:0019646">
    <property type="term" value="P:aerobic electron transport chain"/>
    <property type="evidence" value="ECO:0007669"/>
    <property type="project" value="TreeGrafter"/>
</dbReference>
<dbReference type="InterPro" id="IPR009057">
    <property type="entry name" value="Homeodomain-like_sf"/>
</dbReference>
<evidence type="ECO:0000256" key="7">
    <source>
        <dbReference type="PROSITE-ProRule" id="PRU00335"/>
    </source>
</evidence>
<dbReference type="PANTHER" id="PTHR42913:SF3">
    <property type="entry name" value="64 KDA MITOCHONDRIAL NADH DEHYDROGENASE (EUROFUNG)"/>
    <property type="match status" value="1"/>
</dbReference>
<keyword evidence="10" id="KW-1185">Reference proteome</keyword>
<dbReference type="Gene3D" id="1.10.357.10">
    <property type="entry name" value="Tetracycline Repressor, domain 2"/>
    <property type="match status" value="1"/>
</dbReference>
<evidence type="ECO:0000256" key="2">
    <source>
        <dbReference type="ARBA" id="ARBA00005272"/>
    </source>
</evidence>
<evidence type="ECO:0000313" key="9">
    <source>
        <dbReference type="EMBL" id="RBW71296.1"/>
    </source>
</evidence>
<dbReference type="PRINTS" id="PR00411">
    <property type="entry name" value="PNDRDTASEI"/>
</dbReference>
<dbReference type="AlphaFoldDB" id="A0A366Y0C1"/>
<dbReference type="InterPro" id="IPR051169">
    <property type="entry name" value="NADH-Q_oxidoreductase"/>
</dbReference>
<protein>
    <submittedName>
        <fullName evidence="9">Proton-conducting membrane transporter</fullName>
    </submittedName>
</protein>
<dbReference type="GO" id="GO:0003677">
    <property type="term" value="F:DNA binding"/>
    <property type="evidence" value="ECO:0007669"/>
    <property type="project" value="UniProtKB-UniRule"/>
</dbReference>
<evidence type="ECO:0000256" key="1">
    <source>
        <dbReference type="ARBA" id="ARBA00001974"/>
    </source>
</evidence>
<gene>
    <name evidence="9" type="ORF">DS031_00665</name>
</gene>
<sequence length="545" mass="62089">MKRADRKKQTKQKILKAALTLFREKGFNNTTVQEITKKANVAKGTFFNHFPTKKSIMIELAQERIDTALELLEKGFIVTMPIQKQIESLLNHLFAYYHIDYSLTEQMWKQVIKNDEAFHKLWGILIHRGIQRGEFYDNLDFTTWCDILNSHVYYILSTSTEAKTKQRFISEITRLISSSLEAIAIKRGNNSMEKLVLLGGGYGGMRIMQKLLDKNLPDHVQITLIDRLPYHCLKTEYYALAAGTASDQHIRVSFPDDPRLMIKYGEITKIDLNQKQVLLKEDEPVDYDKLIIGLGCEDKYHNVPGADEYTLSIQTIDASRETYQALNNAKPEAIIGIVGGGLSGIELASELHESRPDLKIKLFDRGESILSMFPRRLGSYVQNWFIERGVEIYNRSNITKVEENTLFNHDEAVYCDKIVWTAGIQANRIVREMDVEKDNSGRVVLNKHHQVPKYEDVYVVGDCASLPHAPSAQLAEEQGEQIALVLQKTWNNEALPELPEIKLKGVLGSLGKKHGFGVMANRPLTGRVPRLLKSGILWMYKNHSG</sequence>
<dbReference type="PRINTS" id="PR00455">
    <property type="entry name" value="HTHTETR"/>
</dbReference>
<dbReference type="InterPro" id="IPR001647">
    <property type="entry name" value="HTH_TetR"/>
</dbReference>
<dbReference type="InterPro" id="IPR036188">
    <property type="entry name" value="FAD/NAD-bd_sf"/>
</dbReference>
<dbReference type="Pfam" id="PF00440">
    <property type="entry name" value="TetR_N"/>
    <property type="match status" value="1"/>
</dbReference>